<dbReference type="Pfam" id="PF08279">
    <property type="entry name" value="HTH_11"/>
    <property type="match status" value="1"/>
</dbReference>
<organism evidence="4 5">
    <name type="scientific">Candidatus Acetatifactor stercoripullorum</name>
    <dbReference type="NCBI Taxonomy" id="2838414"/>
    <lineage>
        <taxon>Bacteria</taxon>
        <taxon>Bacillati</taxon>
        <taxon>Bacillota</taxon>
        <taxon>Clostridia</taxon>
        <taxon>Lachnospirales</taxon>
        <taxon>Lachnospiraceae</taxon>
        <taxon>Acetatifactor</taxon>
    </lineage>
</organism>
<evidence type="ECO:0000313" key="5">
    <source>
        <dbReference type="Proteomes" id="UP000824265"/>
    </source>
</evidence>
<dbReference type="InterPro" id="IPR035922">
    <property type="entry name" value="3H_dom_sf"/>
</dbReference>
<dbReference type="PANTHER" id="PTHR40068">
    <property type="entry name" value="TRANSCRIPTION REPRESSOR NIAR-RELATED"/>
    <property type="match status" value="1"/>
</dbReference>
<dbReference type="EMBL" id="DXGH01000034">
    <property type="protein sequence ID" value="HIW81105.1"/>
    <property type="molecule type" value="Genomic_DNA"/>
</dbReference>
<feature type="binding site" evidence="1">
    <location>
        <position position="148"/>
    </location>
    <ligand>
        <name>Ni(2+)</name>
        <dbReference type="ChEBI" id="CHEBI:49786"/>
    </ligand>
</feature>
<reference evidence="4" key="2">
    <citation type="submission" date="2021-04" db="EMBL/GenBank/DDBJ databases">
        <authorList>
            <person name="Gilroy R."/>
        </authorList>
    </citation>
    <scope>NUCLEOTIDE SEQUENCE</scope>
    <source>
        <strain evidence="4">CHK195-6426</strain>
    </source>
</reference>
<dbReference type="GO" id="GO:0046872">
    <property type="term" value="F:metal ion binding"/>
    <property type="evidence" value="ECO:0007669"/>
    <property type="project" value="UniProtKB-KW"/>
</dbReference>
<accession>A0A9D1UC82</accession>
<feature type="binding site" evidence="1">
    <location>
        <position position="79"/>
    </location>
    <ligand>
        <name>Ni(2+)</name>
        <dbReference type="ChEBI" id="CHEBI:49786"/>
    </ligand>
</feature>
<comment type="caution">
    <text evidence="4">The sequence shown here is derived from an EMBL/GenBank/DDBJ whole genome shotgun (WGS) entry which is preliminary data.</text>
</comment>
<dbReference type="PIRSF" id="PIRSF037847">
    <property type="entry name" value="NiaR"/>
    <property type="match status" value="1"/>
</dbReference>
<dbReference type="InterPro" id="IPR036390">
    <property type="entry name" value="WH_DNA-bd_sf"/>
</dbReference>
<keyword evidence="1" id="KW-0479">Metal-binding</keyword>
<dbReference type="InterPro" id="IPR004173">
    <property type="entry name" value="3H_domain"/>
</dbReference>
<dbReference type="SUPFAM" id="SSF46785">
    <property type="entry name" value="Winged helix' DNA-binding domain"/>
    <property type="match status" value="1"/>
</dbReference>
<keyword evidence="1" id="KW-0533">Nickel</keyword>
<dbReference type="InterPro" id="IPR013196">
    <property type="entry name" value="HTH_11"/>
</dbReference>
<feature type="binding site" evidence="1">
    <location>
        <position position="146"/>
    </location>
    <ligand>
        <name>Ni(2+)</name>
        <dbReference type="ChEBI" id="CHEBI:49786"/>
    </ligand>
</feature>
<dbReference type="AlphaFoldDB" id="A0A9D1UC82"/>
<proteinExistence type="predicted"/>
<evidence type="ECO:0000256" key="1">
    <source>
        <dbReference type="PIRSR" id="PIRSR037847-1"/>
    </source>
</evidence>
<feature type="domain" description="3H" evidence="2">
    <location>
        <begin position="75"/>
        <end position="171"/>
    </location>
</feature>
<sequence>MNDAAFRRKRILEYLSSRAEPVNGSQLARHFGVSRQIIVQDVAILRAENRNILSTNKGYMLFHPQDMRKGCTAVIAVKHTAEETLDEMRSIVDFGGSMLDVFIDHDLYGQIRVDLVINDIQDAQEFCARLSQSSSKPLKALTEDLHYHTIKAPSEKALGLIRQELKEKGILL</sequence>
<name>A0A9D1UC82_9FIRM</name>
<evidence type="ECO:0000259" key="2">
    <source>
        <dbReference type="Pfam" id="PF02829"/>
    </source>
</evidence>
<feature type="domain" description="Helix-turn-helix type 11" evidence="3">
    <location>
        <begin position="7"/>
        <end position="59"/>
    </location>
</feature>
<reference evidence="4" key="1">
    <citation type="journal article" date="2021" name="PeerJ">
        <title>Extensive microbial diversity within the chicken gut microbiome revealed by metagenomics and culture.</title>
        <authorList>
            <person name="Gilroy R."/>
            <person name="Ravi A."/>
            <person name="Getino M."/>
            <person name="Pursley I."/>
            <person name="Horton D.L."/>
            <person name="Alikhan N.F."/>
            <person name="Baker D."/>
            <person name="Gharbi K."/>
            <person name="Hall N."/>
            <person name="Watson M."/>
            <person name="Adriaenssens E.M."/>
            <person name="Foster-Nyarko E."/>
            <person name="Jarju S."/>
            <person name="Secka A."/>
            <person name="Antonio M."/>
            <person name="Oren A."/>
            <person name="Chaudhuri R.R."/>
            <person name="La Ragione R."/>
            <person name="Hildebrand F."/>
            <person name="Pallen M.J."/>
        </authorList>
    </citation>
    <scope>NUCLEOTIDE SEQUENCE</scope>
    <source>
        <strain evidence="4">CHK195-6426</strain>
    </source>
</reference>
<dbReference type="PANTHER" id="PTHR40068:SF1">
    <property type="entry name" value="TRANSCRIPTION REPRESSOR NIAR-RELATED"/>
    <property type="match status" value="1"/>
</dbReference>
<evidence type="ECO:0000313" key="4">
    <source>
        <dbReference type="EMBL" id="HIW81105.1"/>
    </source>
</evidence>
<dbReference type="SUPFAM" id="SSF75500">
    <property type="entry name" value="Putative transcriptional regulator TM1602, C-terminal domain"/>
    <property type="match status" value="1"/>
</dbReference>
<dbReference type="InterPro" id="IPR036388">
    <property type="entry name" value="WH-like_DNA-bd_sf"/>
</dbReference>
<dbReference type="Proteomes" id="UP000824265">
    <property type="component" value="Unassembled WGS sequence"/>
</dbReference>
<dbReference type="Gene3D" id="1.10.10.10">
    <property type="entry name" value="Winged helix-like DNA-binding domain superfamily/Winged helix DNA-binding domain"/>
    <property type="match status" value="1"/>
</dbReference>
<dbReference type="InterPro" id="IPR026043">
    <property type="entry name" value="NadR"/>
</dbReference>
<dbReference type="Gene3D" id="3.30.1340.20">
    <property type="entry name" value="3H domain"/>
    <property type="match status" value="1"/>
</dbReference>
<dbReference type="Pfam" id="PF02829">
    <property type="entry name" value="3H"/>
    <property type="match status" value="1"/>
</dbReference>
<protein>
    <submittedName>
        <fullName evidence="4">Transcription repressor NadR</fullName>
    </submittedName>
</protein>
<evidence type="ECO:0000259" key="3">
    <source>
        <dbReference type="Pfam" id="PF08279"/>
    </source>
</evidence>
<feature type="binding site" evidence="1">
    <location>
        <position position="87"/>
    </location>
    <ligand>
        <name>Ni(2+)</name>
        <dbReference type="ChEBI" id="CHEBI:49786"/>
    </ligand>
</feature>
<gene>
    <name evidence="4" type="ORF">H9742_06165</name>
</gene>